<comment type="caution">
    <text evidence="1">The sequence shown here is derived from an EMBL/GenBank/DDBJ whole genome shotgun (WGS) entry which is preliminary data.</text>
</comment>
<organism evidence="1 2">
    <name type="scientific">Streptomyces justiciae</name>
    <dbReference type="NCBI Taxonomy" id="2780140"/>
    <lineage>
        <taxon>Bacteria</taxon>
        <taxon>Bacillati</taxon>
        <taxon>Actinomycetota</taxon>
        <taxon>Actinomycetes</taxon>
        <taxon>Kitasatosporales</taxon>
        <taxon>Streptomycetaceae</taxon>
        <taxon>Streptomyces</taxon>
    </lineage>
</organism>
<dbReference type="RefSeq" id="WP_314206847.1">
    <property type="nucleotide sequence ID" value="NZ_JAVTLL010000036.1"/>
</dbReference>
<proteinExistence type="predicted"/>
<protein>
    <submittedName>
        <fullName evidence="1">DUF3037 domain-containing protein</fullName>
    </submittedName>
</protein>
<name>A0ABU3M4V7_9ACTN</name>
<keyword evidence="2" id="KW-1185">Reference proteome</keyword>
<dbReference type="EMBL" id="JAVTLL010000036">
    <property type="protein sequence ID" value="MDT7846546.1"/>
    <property type="molecule type" value="Genomic_DNA"/>
</dbReference>
<gene>
    <name evidence="1" type="ORF">RQC66_38105</name>
</gene>
<dbReference type="Pfam" id="PF11236">
    <property type="entry name" value="DUF3037"/>
    <property type="match status" value="1"/>
</dbReference>
<reference evidence="2" key="1">
    <citation type="submission" date="2023-07" db="EMBL/GenBank/DDBJ databases">
        <title>Draft genome sequence of the endophytic actinobacterium Streptomyces justiciae WPN32, a potential antibiotic producer.</title>
        <authorList>
            <person name="Yasawong M."/>
            <person name="Pana W."/>
            <person name="Ganta P."/>
            <person name="Santapan N."/>
            <person name="Songngamsuk T."/>
            <person name="Phatcharaharikarn M."/>
            <person name="Kerdtoob S."/>
            <person name="Nantapong N."/>
        </authorList>
    </citation>
    <scope>NUCLEOTIDE SEQUENCE [LARGE SCALE GENOMIC DNA]</scope>
    <source>
        <strain evidence="2">WPN32</strain>
    </source>
</reference>
<accession>A0ABU3M4V7</accession>
<dbReference type="Proteomes" id="UP001257948">
    <property type="component" value="Unassembled WGS sequence"/>
</dbReference>
<evidence type="ECO:0000313" key="1">
    <source>
        <dbReference type="EMBL" id="MDT7846546.1"/>
    </source>
</evidence>
<sequence length="149" mass="16062">MSERHIHMAGSVVERHIIKGGEGNDRDVFEYVLLRIVPRVERGECINAGVLVYCRAKGYVGARTHLDEARLRALDPSADVAGIRAALSAVERVCGGGDGAGQAASDDAGRRFRWLIAPRSTVVQPGPVHTGLTLDPAAETERLLDLLVR</sequence>
<evidence type="ECO:0000313" key="2">
    <source>
        <dbReference type="Proteomes" id="UP001257948"/>
    </source>
</evidence>
<dbReference type="InterPro" id="IPR021398">
    <property type="entry name" value="DUF3037"/>
</dbReference>